<evidence type="ECO:0000256" key="9">
    <source>
        <dbReference type="SAM" id="Phobius"/>
    </source>
</evidence>
<keyword evidence="8 9" id="KW-0472">Membrane</keyword>
<evidence type="ECO:0000256" key="4">
    <source>
        <dbReference type="ARBA" id="ARBA00022475"/>
    </source>
</evidence>
<keyword evidence="7 9" id="KW-1133">Transmembrane helix</keyword>
<feature type="transmembrane region" description="Helical" evidence="9">
    <location>
        <begin position="74"/>
        <end position="92"/>
    </location>
</feature>
<dbReference type="InterPro" id="IPR043429">
    <property type="entry name" value="ArtM/GltK/GlnP/TcyL/YhdX-like"/>
</dbReference>
<evidence type="ECO:0000256" key="5">
    <source>
        <dbReference type="ARBA" id="ARBA00022692"/>
    </source>
</evidence>
<dbReference type="InterPro" id="IPR010065">
    <property type="entry name" value="AA_ABC_transptr_permease_3TM"/>
</dbReference>
<dbReference type="CDD" id="cd06261">
    <property type="entry name" value="TM_PBP2"/>
    <property type="match status" value="1"/>
</dbReference>
<name>A0A6J6KIB2_9ZZZZ</name>
<evidence type="ECO:0000259" key="10">
    <source>
        <dbReference type="PROSITE" id="PS50928"/>
    </source>
</evidence>
<keyword evidence="5 9" id="KW-0812">Transmembrane</keyword>
<dbReference type="SUPFAM" id="SSF161098">
    <property type="entry name" value="MetI-like"/>
    <property type="match status" value="1"/>
</dbReference>
<sequence>MANTISRRAAYERTRKRKSIAVAAASSLVVVTAIVLLVPRMPRWDRVRASFFNGERFRDSFPRLLDAFILDVKIFLWATPSIVVLALLIAMARNSRSPALFPIRVFSIAFTDIMRGVPVILWIYLIGFGVPGLGLDRPWNNPLIWGSVALVLTYSSYVAEVFRAGIESVHESQRAAARSLGLSSWQTMRHVVLPQAIRRVIPPLMNDMVSLQKDVALVSLIGPIEILRQAGIDKAKFANFTPYVVAAVIFLSITIPLTRTTDWLIERERKRTTGTRVR</sequence>
<keyword evidence="3" id="KW-0813">Transport</keyword>
<feature type="transmembrane region" description="Helical" evidence="9">
    <location>
        <begin position="20"/>
        <end position="38"/>
    </location>
</feature>
<dbReference type="NCBIfam" id="TIGR01726">
    <property type="entry name" value="HEQRo_perm_3TM"/>
    <property type="match status" value="1"/>
</dbReference>
<keyword evidence="6" id="KW-0029">Amino-acid transport</keyword>
<evidence type="ECO:0000256" key="3">
    <source>
        <dbReference type="ARBA" id="ARBA00022448"/>
    </source>
</evidence>
<evidence type="ECO:0000256" key="8">
    <source>
        <dbReference type="ARBA" id="ARBA00023136"/>
    </source>
</evidence>
<comment type="subcellular location">
    <subcellularLocation>
        <location evidence="1">Cell membrane</location>
        <topology evidence="1">Multi-pass membrane protein</topology>
    </subcellularLocation>
</comment>
<keyword evidence="4" id="KW-1003">Cell membrane</keyword>
<dbReference type="AlphaFoldDB" id="A0A6J6KIB2"/>
<organism evidence="11">
    <name type="scientific">freshwater metagenome</name>
    <dbReference type="NCBI Taxonomy" id="449393"/>
    <lineage>
        <taxon>unclassified sequences</taxon>
        <taxon>metagenomes</taxon>
        <taxon>ecological metagenomes</taxon>
    </lineage>
</organism>
<dbReference type="InterPro" id="IPR000515">
    <property type="entry name" value="MetI-like"/>
</dbReference>
<dbReference type="EMBL" id="CAEZWE010000016">
    <property type="protein sequence ID" value="CAB4648163.1"/>
    <property type="molecule type" value="Genomic_DNA"/>
</dbReference>
<dbReference type="PANTHER" id="PTHR30614">
    <property type="entry name" value="MEMBRANE COMPONENT OF AMINO ACID ABC TRANSPORTER"/>
    <property type="match status" value="1"/>
</dbReference>
<accession>A0A6J6KIB2</accession>
<evidence type="ECO:0000256" key="6">
    <source>
        <dbReference type="ARBA" id="ARBA00022970"/>
    </source>
</evidence>
<evidence type="ECO:0000256" key="2">
    <source>
        <dbReference type="ARBA" id="ARBA00010072"/>
    </source>
</evidence>
<evidence type="ECO:0000256" key="7">
    <source>
        <dbReference type="ARBA" id="ARBA00022989"/>
    </source>
</evidence>
<dbReference type="PROSITE" id="PS50928">
    <property type="entry name" value="ABC_TM1"/>
    <property type="match status" value="1"/>
</dbReference>
<proteinExistence type="inferred from homology"/>
<evidence type="ECO:0000256" key="1">
    <source>
        <dbReference type="ARBA" id="ARBA00004651"/>
    </source>
</evidence>
<dbReference type="Pfam" id="PF00528">
    <property type="entry name" value="BPD_transp_1"/>
    <property type="match status" value="1"/>
</dbReference>
<gene>
    <name evidence="11" type="ORF">UFOPK2169_00583</name>
</gene>
<protein>
    <submittedName>
        <fullName evidence="11">Unannotated protein</fullName>
    </submittedName>
</protein>
<dbReference type="InterPro" id="IPR035906">
    <property type="entry name" value="MetI-like_sf"/>
</dbReference>
<dbReference type="PANTHER" id="PTHR30614:SF20">
    <property type="entry name" value="GLUTAMINE TRANSPORT SYSTEM PERMEASE PROTEIN GLNP"/>
    <property type="match status" value="1"/>
</dbReference>
<dbReference type="Gene3D" id="1.10.3720.10">
    <property type="entry name" value="MetI-like"/>
    <property type="match status" value="1"/>
</dbReference>
<feature type="domain" description="ABC transmembrane type-1" evidence="10">
    <location>
        <begin position="68"/>
        <end position="261"/>
    </location>
</feature>
<reference evidence="11" key="1">
    <citation type="submission" date="2020-05" db="EMBL/GenBank/DDBJ databases">
        <authorList>
            <person name="Chiriac C."/>
            <person name="Salcher M."/>
            <person name="Ghai R."/>
            <person name="Kavagutti S V."/>
        </authorList>
    </citation>
    <scope>NUCLEOTIDE SEQUENCE</scope>
</reference>
<dbReference type="GO" id="GO:0022857">
    <property type="term" value="F:transmembrane transporter activity"/>
    <property type="evidence" value="ECO:0007669"/>
    <property type="project" value="InterPro"/>
</dbReference>
<dbReference type="GO" id="GO:0043190">
    <property type="term" value="C:ATP-binding cassette (ABC) transporter complex"/>
    <property type="evidence" value="ECO:0007669"/>
    <property type="project" value="InterPro"/>
</dbReference>
<feature type="transmembrane region" description="Helical" evidence="9">
    <location>
        <begin position="113"/>
        <end position="131"/>
    </location>
</feature>
<comment type="similarity">
    <text evidence="2">Belongs to the binding-protein-dependent transport system permease family. HisMQ subfamily.</text>
</comment>
<evidence type="ECO:0000313" key="11">
    <source>
        <dbReference type="EMBL" id="CAB4648163.1"/>
    </source>
</evidence>
<feature type="transmembrane region" description="Helical" evidence="9">
    <location>
        <begin position="237"/>
        <end position="257"/>
    </location>
</feature>
<dbReference type="GO" id="GO:0006865">
    <property type="term" value="P:amino acid transport"/>
    <property type="evidence" value="ECO:0007669"/>
    <property type="project" value="UniProtKB-KW"/>
</dbReference>